<accession>A0A9W6UDR4</accession>
<reference evidence="2" key="1">
    <citation type="submission" date="2023-04" db="EMBL/GenBank/DDBJ databases">
        <title>Phytophthora lilii NBRC 32176.</title>
        <authorList>
            <person name="Ichikawa N."/>
            <person name="Sato H."/>
            <person name="Tonouchi N."/>
        </authorList>
    </citation>
    <scope>NUCLEOTIDE SEQUENCE</scope>
    <source>
        <strain evidence="2">NBRC 32176</strain>
    </source>
</reference>
<evidence type="ECO:0000313" key="2">
    <source>
        <dbReference type="EMBL" id="GMF31299.1"/>
    </source>
</evidence>
<evidence type="ECO:0000256" key="1">
    <source>
        <dbReference type="SAM" id="MobiDB-lite"/>
    </source>
</evidence>
<dbReference type="AlphaFoldDB" id="A0A9W6UDR4"/>
<name>A0A9W6UDR4_9STRA</name>
<evidence type="ECO:0000313" key="3">
    <source>
        <dbReference type="Proteomes" id="UP001165083"/>
    </source>
</evidence>
<feature type="region of interest" description="Disordered" evidence="1">
    <location>
        <begin position="1"/>
        <end position="27"/>
    </location>
</feature>
<organism evidence="2 3">
    <name type="scientific">Phytophthora lilii</name>
    <dbReference type="NCBI Taxonomy" id="2077276"/>
    <lineage>
        <taxon>Eukaryota</taxon>
        <taxon>Sar</taxon>
        <taxon>Stramenopiles</taxon>
        <taxon>Oomycota</taxon>
        <taxon>Peronosporomycetes</taxon>
        <taxon>Peronosporales</taxon>
        <taxon>Peronosporaceae</taxon>
        <taxon>Phytophthora</taxon>
    </lineage>
</organism>
<protein>
    <submittedName>
        <fullName evidence="2">Unnamed protein product</fullName>
    </submittedName>
</protein>
<comment type="caution">
    <text evidence="2">The sequence shown here is derived from an EMBL/GenBank/DDBJ whole genome shotgun (WGS) entry which is preliminary data.</text>
</comment>
<proteinExistence type="predicted"/>
<gene>
    <name evidence="2" type="ORF">Plil01_001339100</name>
</gene>
<sequence>MSRASDAMRWSPAARTRSDYLSDESSSMPTSISIVMRSSATLGTPFWTTWGTSGGRAAGEGGDDSVGAEGVVGDDIDEVPVLEDVI</sequence>
<keyword evidence="3" id="KW-1185">Reference proteome</keyword>
<dbReference type="EMBL" id="BSXW01000894">
    <property type="protein sequence ID" value="GMF31299.1"/>
    <property type="molecule type" value="Genomic_DNA"/>
</dbReference>
<feature type="region of interest" description="Disordered" evidence="1">
    <location>
        <begin position="52"/>
        <end position="86"/>
    </location>
</feature>
<dbReference type="Proteomes" id="UP001165083">
    <property type="component" value="Unassembled WGS sequence"/>
</dbReference>
<feature type="compositionally biased region" description="Acidic residues" evidence="1">
    <location>
        <begin position="72"/>
        <end position="86"/>
    </location>
</feature>